<evidence type="ECO:0000256" key="1">
    <source>
        <dbReference type="ARBA" id="ARBA00004651"/>
    </source>
</evidence>
<organism evidence="8 9">
    <name type="scientific">Candidatus Rhodoblastus alkanivorans</name>
    <dbReference type="NCBI Taxonomy" id="2954117"/>
    <lineage>
        <taxon>Bacteria</taxon>
        <taxon>Pseudomonadati</taxon>
        <taxon>Pseudomonadota</taxon>
        <taxon>Alphaproteobacteria</taxon>
        <taxon>Hyphomicrobiales</taxon>
        <taxon>Rhodoblastaceae</taxon>
        <taxon>Rhodoblastus</taxon>
    </lineage>
</organism>
<keyword evidence="6 7" id="KW-0472">Membrane</keyword>
<evidence type="ECO:0000256" key="7">
    <source>
        <dbReference type="SAM" id="Phobius"/>
    </source>
</evidence>
<dbReference type="PANTHER" id="PTHR43663:SF1">
    <property type="entry name" value="CHROMATE TRANSPORTER"/>
    <property type="match status" value="1"/>
</dbReference>
<keyword evidence="4 7" id="KW-0812">Transmembrane</keyword>
<dbReference type="Proteomes" id="UP001139104">
    <property type="component" value="Unassembled WGS sequence"/>
</dbReference>
<evidence type="ECO:0000256" key="6">
    <source>
        <dbReference type="ARBA" id="ARBA00023136"/>
    </source>
</evidence>
<accession>A0ABS9Z6L3</accession>
<gene>
    <name evidence="8" type="ORF">K2U94_10805</name>
</gene>
<feature type="transmembrane region" description="Helical" evidence="7">
    <location>
        <begin position="161"/>
        <end position="178"/>
    </location>
</feature>
<evidence type="ECO:0000256" key="4">
    <source>
        <dbReference type="ARBA" id="ARBA00022692"/>
    </source>
</evidence>
<reference evidence="8" key="1">
    <citation type="journal article" date="2022" name="ISME J.">
        <title>Identification of active gaseous-alkane degraders at natural gas seeps.</title>
        <authorList>
            <person name="Farhan Ul Haque M."/>
            <person name="Hernandez M."/>
            <person name="Crombie A.T."/>
            <person name="Murrell J.C."/>
        </authorList>
    </citation>
    <scope>NUCLEOTIDE SEQUENCE</scope>
    <source>
        <strain evidence="8">PC2</strain>
    </source>
</reference>
<evidence type="ECO:0000256" key="2">
    <source>
        <dbReference type="ARBA" id="ARBA00005262"/>
    </source>
</evidence>
<feature type="transmembrane region" description="Helical" evidence="7">
    <location>
        <begin position="68"/>
        <end position="94"/>
    </location>
</feature>
<dbReference type="InterPro" id="IPR052518">
    <property type="entry name" value="CHR_Transporter"/>
</dbReference>
<dbReference type="PANTHER" id="PTHR43663">
    <property type="entry name" value="CHROMATE TRANSPORT PROTEIN-RELATED"/>
    <property type="match status" value="1"/>
</dbReference>
<keyword evidence="3" id="KW-1003">Cell membrane</keyword>
<dbReference type="RefSeq" id="WP_243067215.1">
    <property type="nucleotide sequence ID" value="NZ_JAIVFK010000028.1"/>
</dbReference>
<protein>
    <submittedName>
        <fullName evidence="8">Chromate transporter</fullName>
    </submittedName>
</protein>
<dbReference type="Pfam" id="PF02417">
    <property type="entry name" value="Chromate_transp"/>
    <property type="match status" value="1"/>
</dbReference>
<sequence length="179" mass="18394">MKDDLLGQIFLRFAGISLLAVGGATAALPEAQRQIVTQTHWMSAETFAENFAIAQISPGPNVIVFSLFGWRLAGLAGLAVATLGILAPASLLAFAAARAMRRAGEAPWLTRLKKALTPAAIGLMAANGYLLARAADSGFFAAFVTLASAAFVALSPRSPLWAMAAAAATAVVAGRLGLL</sequence>
<feature type="transmembrane region" description="Helical" evidence="7">
    <location>
        <begin position="9"/>
        <end position="28"/>
    </location>
</feature>
<evidence type="ECO:0000256" key="3">
    <source>
        <dbReference type="ARBA" id="ARBA00022475"/>
    </source>
</evidence>
<name>A0ABS9Z6L3_9HYPH</name>
<keyword evidence="5 7" id="KW-1133">Transmembrane helix</keyword>
<evidence type="ECO:0000313" key="9">
    <source>
        <dbReference type="Proteomes" id="UP001139104"/>
    </source>
</evidence>
<comment type="subcellular location">
    <subcellularLocation>
        <location evidence="1">Cell membrane</location>
        <topology evidence="1">Multi-pass membrane protein</topology>
    </subcellularLocation>
</comment>
<keyword evidence="9" id="KW-1185">Reference proteome</keyword>
<comment type="similarity">
    <text evidence="2">Belongs to the chromate ion transporter (CHR) (TC 2.A.51) family.</text>
</comment>
<evidence type="ECO:0000256" key="5">
    <source>
        <dbReference type="ARBA" id="ARBA00022989"/>
    </source>
</evidence>
<dbReference type="EMBL" id="JAIVFP010000001">
    <property type="protein sequence ID" value="MCI4683253.1"/>
    <property type="molecule type" value="Genomic_DNA"/>
</dbReference>
<comment type="caution">
    <text evidence="8">The sequence shown here is derived from an EMBL/GenBank/DDBJ whole genome shotgun (WGS) entry which is preliminary data.</text>
</comment>
<proteinExistence type="inferred from homology"/>
<evidence type="ECO:0000313" key="8">
    <source>
        <dbReference type="EMBL" id="MCI4683253.1"/>
    </source>
</evidence>
<dbReference type="InterPro" id="IPR003370">
    <property type="entry name" value="Chromate_transpt"/>
</dbReference>
<feature type="transmembrane region" description="Helical" evidence="7">
    <location>
        <begin position="138"/>
        <end position="154"/>
    </location>
</feature>